<organism evidence="2 3">
    <name type="scientific">Carboxydothermus pertinax</name>
    <dbReference type="NCBI Taxonomy" id="870242"/>
    <lineage>
        <taxon>Bacteria</taxon>
        <taxon>Bacillati</taxon>
        <taxon>Bacillota</taxon>
        <taxon>Clostridia</taxon>
        <taxon>Thermoanaerobacterales</taxon>
        <taxon>Thermoanaerobacteraceae</taxon>
        <taxon>Carboxydothermus</taxon>
    </lineage>
</organism>
<keyword evidence="3" id="KW-1185">Reference proteome</keyword>
<dbReference type="Proteomes" id="UP000187485">
    <property type="component" value="Unassembled WGS sequence"/>
</dbReference>
<keyword evidence="1" id="KW-0472">Membrane</keyword>
<proteinExistence type="predicted"/>
<feature type="transmembrane region" description="Helical" evidence="1">
    <location>
        <begin position="49"/>
        <end position="67"/>
    </location>
</feature>
<protein>
    <submittedName>
        <fullName evidence="2">Uncharacterized protein</fullName>
    </submittedName>
</protein>
<keyword evidence="1" id="KW-1133">Transmembrane helix</keyword>
<feature type="transmembrane region" description="Helical" evidence="1">
    <location>
        <begin position="12"/>
        <end position="37"/>
    </location>
</feature>
<evidence type="ECO:0000313" key="3">
    <source>
        <dbReference type="Proteomes" id="UP000187485"/>
    </source>
</evidence>
<name>A0A1L8CRR0_9THEO</name>
<comment type="caution">
    <text evidence="2">The sequence shown here is derived from an EMBL/GenBank/DDBJ whole genome shotgun (WGS) entry which is preliminary data.</text>
</comment>
<dbReference type="OrthoDB" id="9846097at2"/>
<accession>A0A1L8CRR0</accession>
<sequence length="99" mass="11351">MNIFALISDIIYYVATILFVLFVAGVVLAFSSIFGFLLGAFLQSIIGKWAFWPGFVLGVIIFIVYLYEKIFGDDKPRKSPSPFAINRRIKFVKHYFSKK</sequence>
<dbReference type="EMBL" id="BDJK01000003">
    <property type="protein sequence ID" value="GAV21611.1"/>
    <property type="molecule type" value="Genomic_DNA"/>
</dbReference>
<dbReference type="AlphaFoldDB" id="A0A1L8CRR0"/>
<gene>
    <name evidence="2" type="ORF">cpu_01210</name>
</gene>
<dbReference type="RefSeq" id="WP_075858062.1">
    <property type="nucleotide sequence ID" value="NZ_BDJK01000003.1"/>
</dbReference>
<evidence type="ECO:0000256" key="1">
    <source>
        <dbReference type="SAM" id="Phobius"/>
    </source>
</evidence>
<evidence type="ECO:0000313" key="2">
    <source>
        <dbReference type="EMBL" id="GAV21611.1"/>
    </source>
</evidence>
<reference evidence="3" key="1">
    <citation type="submission" date="2016-12" db="EMBL/GenBank/DDBJ databases">
        <title>Draft Genome Sequences od Carboxydothermus pertinax and islandicus, Hydrogenogenic Carboxydotrophic Bacteria.</title>
        <authorList>
            <person name="Fukuyama Y."/>
            <person name="Ohmae K."/>
            <person name="Yoneda Y."/>
            <person name="Yoshida T."/>
            <person name="Sako Y."/>
        </authorList>
    </citation>
    <scope>NUCLEOTIDE SEQUENCE [LARGE SCALE GENOMIC DNA]</scope>
    <source>
        <strain evidence="3">Ug1</strain>
    </source>
</reference>
<keyword evidence="1" id="KW-0812">Transmembrane</keyword>